<dbReference type="Proteomes" id="UP000178935">
    <property type="component" value="Unassembled WGS sequence"/>
</dbReference>
<dbReference type="AlphaFoldDB" id="A0A1G2JKD1"/>
<dbReference type="GO" id="GO:0004519">
    <property type="term" value="F:endonuclease activity"/>
    <property type="evidence" value="ECO:0007669"/>
    <property type="project" value="UniProtKB-KW"/>
</dbReference>
<comment type="caution">
    <text evidence="2">The sequence shown here is derived from an EMBL/GenBank/DDBJ whole genome shotgun (WGS) entry which is preliminary data.</text>
</comment>
<dbReference type="Pfam" id="PF20731">
    <property type="entry name" value="RE_NgoFVII_C"/>
    <property type="match status" value="1"/>
</dbReference>
<keyword evidence="2" id="KW-0255">Endonuclease</keyword>
<reference evidence="2 3" key="1">
    <citation type="journal article" date="2016" name="Nat. Commun.">
        <title>Thousands of microbial genomes shed light on interconnected biogeochemical processes in an aquifer system.</title>
        <authorList>
            <person name="Anantharaman K."/>
            <person name="Brown C.T."/>
            <person name="Hug L.A."/>
            <person name="Sharon I."/>
            <person name="Castelle C.J."/>
            <person name="Probst A.J."/>
            <person name="Thomas B.C."/>
            <person name="Singh A."/>
            <person name="Wilkins M.J."/>
            <person name="Karaoz U."/>
            <person name="Brodie E.L."/>
            <person name="Williams K.H."/>
            <person name="Hubbard S.S."/>
            <person name="Banfield J.F."/>
        </authorList>
    </citation>
    <scope>NUCLEOTIDE SEQUENCE [LARGE SCALE GENOMIC DNA]</scope>
</reference>
<evidence type="ECO:0000313" key="2">
    <source>
        <dbReference type="EMBL" id="OGZ87564.1"/>
    </source>
</evidence>
<evidence type="ECO:0000313" key="3">
    <source>
        <dbReference type="Proteomes" id="UP000178935"/>
    </source>
</evidence>
<organism evidence="2 3">
    <name type="scientific">Candidatus Staskawiczbacteria bacterium RIFOXYD1_FULL_32_13</name>
    <dbReference type="NCBI Taxonomy" id="1802234"/>
    <lineage>
        <taxon>Bacteria</taxon>
        <taxon>Candidatus Staskawicziibacteriota</taxon>
    </lineage>
</organism>
<gene>
    <name evidence="2" type="ORF">A2561_00945</name>
</gene>
<keyword evidence="2" id="KW-0540">Nuclease</keyword>
<protein>
    <submittedName>
        <fullName evidence="2">NgoFVII family restriction endonuclease</fullName>
    </submittedName>
</protein>
<evidence type="ECO:0000259" key="1">
    <source>
        <dbReference type="Pfam" id="PF20731"/>
    </source>
</evidence>
<dbReference type="EMBL" id="MHPU01000041">
    <property type="protein sequence ID" value="OGZ87564.1"/>
    <property type="molecule type" value="Genomic_DNA"/>
</dbReference>
<name>A0A1G2JKD1_9BACT</name>
<accession>A0A1G2JKD1</accession>
<dbReference type="InterPro" id="IPR048923">
    <property type="entry name" value="RE_NgoFVII_C"/>
</dbReference>
<sequence>MFIDKQPEKNIDYYKRLLKAIGSLSNLFSENPEPYIDDRIAENLFCKAFDAKNLSRSDASADASKNRVGLGIKTFLEGNGRTLQKVAEFNKDHISFNTLALEEKIRKISELRNERIETTKRIFGLDNLIYHCITRHVGGIVVYETPFNLIEVEKIKNIKIARGGSSIQFSDSKNDYSFNNSKSTLYKRFTADNIILNLPVRIIADPFEEIEKIISEIGLIFSPIKQQPHIFLPLYSTRGGSKKVPEKSQLNQWNASGRPRNFNEAYIPIPAWINKKFNNFFPPRDEVFELTLPNREIMSAKICQDNSKALMSNPNSKLGEWILRDVLNLEEGELLTYEKLQTIGLDTVVIYKVDNSHYDIDFTSIDSYEKFKLDNVSSFDDEENEE</sequence>
<feature type="domain" description="Restriction endonuclease type II NgoFVII C-terminal B3-like DNA-binding" evidence="1">
    <location>
        <begin position="242"/>
        <end position="354"/>
    </location>
</feature>
<proteinExistence type="predicted"/>
<keyword evidence="2" id="KW-0378">Hydrolase</keyword>